<dbReference type="InterPro" id="IPR046826">
    <property type="entry name" value="PDH_N"/>
</dbReference>
<protein>
    <submittedName>
        <fullName evidence="4">Prephenate dehydrogenase</fullName>
    </submittedName>
</protein>
<reference evidence="4 5" key="1">
    <citation type="submission" date="2018-08" db="EMBL/GenBank/DDBJ databases">
        <title>Isolation, diversity and antifungal activity of Actinobacteria from wheat.</title>
        <authorList>
            <person name="Han C."/>
        </authorList>
    </citation>
    <scope>NUCLEOTIDE SEQUENCE [LARGE SCALE GENOMIC DNA]</scope>
    <source>
        <strain evidence="4 5">NEAU-YY421</strain>
    </source>
</reference>
<comment type="caution">
    <text evidence="4">The sequence shown here is derived from an EMBL/GenBank/DDBJ whole genome shotgun (WGS) entry which is preliminary data.</text>
</comment>
<proteinExistence type="inferred from homology"/>
<dbReference type="OrthoDB" id="4149052at2"/>
<dbReference type="InterPro" id="IPR036291">
    <property type="entry name" value="NAD(P)-bd_dom_sf"/>
</dbReference>
<dbReference type="Proteomes" id="UP000263094">
    <property type="component" value="Unassembled WGS sequence"/>
</dbReference>
<evidence type="ECO:0000259" key="3">
    <source>
        <dbReference type="PROSITE" id="PS51176"/>
    </source>
</evidence>
<dbReference type="GO" id="GO:0004665">
    <property type="term" value="F:prephenate dehydrogenase (NADP+) activity"/>
    <property type="evidence" value="ECO:0007669"/>
    <property type="project" value="InterPro"/>
</dbReference>
<dbReference type="GO" id="GO:0070403">
    <property type="term" value="F:NAD+ binding"/>
    <property type="evidence" value="ECO:0007669"/>
    <property type="project" value="InterPro"/>
</dbReference>
<dbReference type="SUPFAM" id="SSF48179">
    <property type="entry name" value="6-phosphogluconate dehydrogenase C-terminal domain-like"/>
    <property type="match status" value="1"/>
</dbReference>
<dbReference type="GO" id="GO:0006571">
    <property type="term" value="P:tyrosine biosynthetic process"/>
    <property type="evidence" value="ECO:0007669"/>
    <property type="project" value="InterPro"/>
</dbReference>
<feature type="domain" description="Prephenate/arogenate dehydrogenase" evidence="3">
    <location>
        <begin position="3"/>
        <end position="285"/>
    </location>
</feature>
<dbReference type="GO" id="GO:0008977">
    <property type="term" value="F:prephenate dehydrogenase (NAD+) activity"/>
    <property type="evidence" value="ECO:0007669"/>
    <property type="project" value="InterPro"/>
</dbReference>
<dbReference type="InterPro" id="IPR050812">
    <property type="entry name" value="Preph/Arog_dehydrog"/>
</dbReference>
<evidence type="ECO:0000256" key="1">
    <source>
        <dbReference type="ARBA" id="ARBA00007964"/>
    </source>
</evidence>
<comment type="similarity">
    <text evidence="1">Belongs to the prephenate/arogenate dehydrogenase family.</text>
</comment>
<dbReference type="EMBL" id="QUAK01000056">
    <property type="protein sequence ID" value="RFU86784.1"/>
    <property type="molecule type" value="Genomic_DNA"/>
</dbReference>
<keyword evidence="5" id="KW-1185">Reference proteome</keyword>
<dbReference type="PANTHER" id="PTHR21363">
    <property type="entry name" value="PREPHENATE DEHYDROGENASE"/>
    <property type="match status" value="1"/>
</dbReference>
<dbReference type="InterPro" id="IPR003099">
    <property type="entry name" value="Prephen_DH"/>
</dbReference>
<dbReference type="PANTHER" id="PTHR21363:SF0">
    <property type="entry name" value="PREPHENATE DEHYDROGENASE [NADP(+)]"/>
    <property type="match status" value="1"/>
</dbReference>
<gene>
    <name evidence="4" type="ORF">DY218_10455</name>
</gene>
<organism evidence="4 5">
    <name type="scientific">Streptomyces triticagri</name>
    <dbReference type="NCBI Taxonomy" id="2293568"/>
    <lineage>
        <taxon>Bacteria</taxon>
        <taxon>Bacillati</taxon>
        <taxon>Actinomycetota</taxon>
        <taxon>Actinomycetes</taxon>
        <taxon>Kitasatosporales</taxon>
        <taxon>Streptomycetaceae</taxon>
        <taxon>Streptomyces</taxon>
    </lineage>
</organism>
<accession>A0A372M767</accession>
<name>A0A372M767_9ACTN</name>
<dbReference type="SUPFAM" id="SSF51735">
    <property type="entry name" value="NAD(P)-binding Rossmann-fold domains"/>
    <property type="match status" value="1"/>
</dbReference>
<dbReference type="Gene3D" id="3.40.50.720">
    <property type="entry name" value="NAD(P)-binding Rossmann-like Domain"/>
    <property type="match status" value="1"/>
</dbReference>
<dbReference type="PROSITE" id="PS51176">
    <property type="entry name" value="PDH_ADH"/>
    <property type="match status" value="1"/>
</dbReference>
<keyword evidence="2" id="KW-0560">Oxidoreductase</keyword>
<evidence type="ECO:0000313" key="5">
    <source>
        <dbReference type="Proteomes" id="UP000263094"/>
    </source>
</evidence>
<dbReference type="InterPro" id="IPR008927">
    <property type="entry name" value="6-PGluconate_DH-like_C_sf"/>
</dbReference>
<sequence length="292" mass="30908">MTGRWLVVGGMGAVGALFIRRLVEDGHDVCVVDPAVPEGYSDRPVRWLRGDVLAPDDRLTAELRSADAVLLAVPEPVAVAAVPVVAELLRPDALLVDTLSVKQHIADTIRKHAPDVQAVGLNPMFAPSLGFEGRPVAAVVVHDGPQVPELYELVDSWGARIVPLDDARHDRLTAAVQALTHASVLSFGLALDRLDPGAGELRELGPPPYTTLAALLARVSSGTTEVYWDVQSANPQAAAARAALADAARRFADAVEYGTEADFAAVMAAARGALGPELEHYSGIAERIFTSR</sequence>
<dbReference type="Gene3D" id="1.10.3660.10">
    <property type="entry name" value="6-phosphogluconate dehydrogenase C-terminal like domain"/>
    <property type="match status" value="1"/>
</dbReference>
<evidence type="ECO:0000313" key="4">
    <source>
        <dbReference type="EMBL" id="RFU86784.1"/>
    </source>
</evidence>
<dbReference type="AlphaFoldDB" id="A0A372M767"/>
<dbReference type="RefSeq" id="WP_128555664.1">
    <property type="nucleotide sequence ID" value="NZ_QUAK01000056.1"/>
</dbReference>
<evidence type="ECO:0000256" key="2">
    <source>
        <dbReference type="ARBA" id="ARBA00023002"/>
    </source>
</evidence>
<dbReference type="Pfam" id="PF02153">
    <property type="entry name" value="PDH_N"/>
    <property type="match status" value="1"/>
</dbReference>